<name>A0AAE0GYY7_9CHLO</name>
<dbReference type="GO" id="GO:0005737">
    <property type="term" value="C:cytoplasm"/>
    <property type="evidence" value="ECO:0007669"/>
    <property type="project" value="TreeGrafter"/>
</dbReference>
<dbReference type="GO" id="GO:0004672">
    <property type="term" value="F:protein kinase activity"/>
    <property type="evidence" value="ECO:0007669"/>
    <property type="project" value="InterPro"/>
</dbReference>
<gene>
    <name evidence="3" type="ORF">CYMTET_5713</name>
</gene>
<sequence length="751" mass="83059">MTSPDLSAVSTATTIAQRVIKDSTPAILRTLDNLDPRGVHLPDPTTSYHEELSKKVLQFNKYLDGGGCIAGRAPTEFAGHFFKASLLTFGLLLLFPVLRWVGQIHHRYYRAYLAARAKRLEDEKDRIESQDSAYRARFKRKRLQMELDEAKRVAALAVEQQDAAVQEVARLRREKQAALSGTGAAVEAVQEQLKHGGFGTQVKYAEASMEECVEQVKVTHADFIRAKNALSDFEAAQNKPPPPRPVHFRWWAPHRLGASLHEGGSRAWQATRFAGGTLWEYVSKPDRVPEGLMKISIRALVPEAVWATLRYGAIMVSLALLAGALYAGMHWQAADTMEHPLEPVRGLVPDQYLPAVLEDPMTCGEAAELHRDRVIQHLTEYTIWQSEWRGEKVAVHVLKDEFADAAMLRRTRKTASVLRTLRERGASGVITMYAECAGTFVTELLPYTLPEVLRGSELLPPPLPNGSTPWLKWGGERCDAVCGRLQLTPDQEPWCGARPVMPLDEIVRLGAALDAARALEVVHNTTMPAGGTLVHFQLGSGAFKVNARGRLKLGGFDEARMLRGHMYQDASNSGHFCEGPEGPAGPAPETRRGTLQSASYMDAKVDMFGFGDVLYELLGEPRAWRFKNAAQIARKGVRHPDPEGAACRPGKSCKVWWRMLHACWQRDPVSRPSASQVVTTLEVMLAAAMAFQYNQENMWNNRTEAVECSTSTKLASPRISPKPVTSMACPAGARCTIGEEKGEATRTPNFA</sequence>
<feature type="domain" description="Protein kinase" evidence="2">
    <location>
        <begin position="355"/>
        <end position="685"/>
    </location>
</feature>
<dbReference type="Gene3D" id="1.10.510.10">
    <property type="entry name" value="Transferase(Phosphotransferase) domain 1"/>
    <property type="match status" value="1"/>
</dbReference>
<dbReference type="AlphaFoldDB" id="A0AAE0GYY7"/>
<dbReference type="GO" id="GO:0005524">
    <property type="term" value="F:ATP binding"/>
    <property type="evidence" value="ECO:0007669"/>
    <property type="project" value="InterPro"/>
</dbReference>
<accession>A0AAE0GYY7</accession>
<comment type="caution">
    <text evidence="3">The sequence shown here is derived from an EMBL/GenBank/DDBJ whole genome shotgun (WGS) entry which is preliminary data.</text>
</comment>
<protein>
    <recommendedName>
        <fullName evidence="2">Protein kinase domain-containing protein</fullName>
    </recommendedName>
</protein>
<reference evidence="3 4" key="1">
    <citation type="journal article" date="2015" name="Genome Biol. Evol.">
        <title>Comparative Genomics of a Bacterivorous Green Alga Reveals Evolutionary Causalities and Consequences of Phago-Mixotrophic Mode of Nutrition.</title>
        <authorList>
            <person name="Burns J.A."/>
            <person name="Paasch A."/>
            <person name="Narechania A."/>
            <person name="Kim E."/>
        </authorList>
    </citation>
    <scope>NUCLEOTIDE SEQUENCE [LARGE SCALE GENOMIC DNA]</scope>
    <source>
        <strain evidence="3 4">PLY_AMNH</strain>
    </source>
</reference>
<dbReference type="InterPro" id="IPR000719">
    <property type="entry name" value="Prot_kinase_dom"/>
</dbReference>
<keyword evidence="4" id="KW-1185">Reference proteome</keyword>
<evidence type="ECO:0000256" key="1">
    <source>
        <dbReference type="SAM" id="Coils"/>
    </source>
</evidence>
<feature type="coiled-coil region" evidence="1">
    <location>
        <begin position="110"/>
        <end position="160"/>
    </location>
</feature>
<evidence type="ECO:0000313" key="4">
    <source>
        <dbReference type="Proteomes" id="UP001190700"/>
    </source>
</evidence>
<dbReference type="InterPro" id="IPR011009">
    <property type="entry name" value="Kinase-like_dom_sf"/>
</dbReference>
<dbReference type="SUPFAM" id="SSF56112">
    <property type="entry name" value="Protein kinase-like (PK-like)"/>
    <property type="match status" value="1"/>
</dbReference>
<proteinExistence type="predicted"/>
<dbReference type="EMBL" id="LGRX02001150">
    <property type="protein sequence ID" value="KAK3286748.1"/>
    <property type="molecule type" value="Genomic_DNA"/>
</dbReference>
<evidence type="ECO:0000313" key="3">
    <source>
        <dbReference type="EMBL" id="KAK3286748.1"/>
    </source>
</evidence>
<dbReference type="InterPro" id="IPR050167">
    <property type="entry name" value="Ser_Thr_protein_kinase"/>
</dbReference>
<dbReference type="PANTHER" id="PTHR23257">
    <property type="entry name" value="SERINE-THREONINE PROTEIN KINASE"/>
    <property type="match status" value="1"/>
</dbReference>
<dbReference type="PROSITE" id="PS50011">
    <property type="entry name" value="PROTEIN_KINASE_DOM"/>
    <property type="match status" value="1"/>
</dbReference>
<dbReference type="GO" id="GO:0007165">
    <property type="term" value="P:signal transduction"/>
    <property type="evidence" value="ECO:0007669"/>
    <property type="project" value="TreeGrafter"/>
</dbReference>
<dbReference type="Proteomes" id="UP001190700">
    <property type="component" value="Unassembled WGS sequence"/>
</dbReference>
<keyword evidence="1" id="KW-0175">Coiled coil</keyword>
<evidence type="ECO:0000259" key="2">
    <source>
        <dbReference type="PROSITE" id="PS50011"/>
    </source>
</evidence>
<organism evidence="3 4">
    <name type="scientific">Cymbomonas tetramitiformis</name>
    <dbReference type="NCBI Taxonomy" id="36881"/>
    <lineage>
        <taxon>Eukaryota</taxon>
        <taxon>Viridiplantae</taxon>
        <taxon>Chlorophyta</taxon>
        <taxon>Pyramimonadophyceae</taxon>
        <taxon>Pyramimonadales</taxon>
        <taxon>Pyramimonadaceae</taxon>
        <taxon>Cymbomonas</taxon>
    </lineage>
</organism>